<dbReference type="RefSeq" id="WP_377824054.1">
    <property type="nucleotide sequence ID" value="NZ_JBHSWJ010000002.1"/>
</dbReference>
<accession>A0ABW2AWW9</accession>
<evidence type="ECO:0000313" key="3">
    <source>
        <dbReference type="Proteomes" id="UP001596356"/>
    </source>
</evidence>
<dbReference type="Proteomes" id="UP001596356">
    <property type="component" value="Unassembled WGS sequence"/>
</dbReference>
<protein>
    <recommendedName>
        <fullName evidence="1">ACT domain-containing protein</fullName>
    </recommendedName>
</protein>
<sequence length="172" mass="18450">METDDQIGYVAFVRGVDRTGTLTSIATAISTRGISCDSFATNDFRSGTAAITAVFRTSERLQRALARTLKRLPAVHQVVILPLTDERVHASAVLAFPDGQPFHPPPNVTLRWSGDPTRGQPVLMEGQFVQVQTTVESATETGADLVAMAILPPRVVEGIDVVEGARPATDPQ</sequence>
<dbReference type="InterPro" id="IPR002912">
    <property type="entry name" value="ACT_dom"/>
</dbReference>
<feature type="domain" description="ACT" evidence="1">
    <location>
        <begin position="10"/>
        <end position="83"/>
    </location>
</feature>
<dbReference type="PROSITE" id="PS51671">
    <property type="entry name" value="ACT"/>
    <property type="match status" value="1"/>
</dbReference>
<reference evidence="3" key="1">
    <citation type="journal article" date="2019" name="Int. J. Syst. Evol. Microbiol.">
        <title>The Global Catalogue of Microorganisms (GCM) 10K type strain sequencing project: providing services to taxonomists for standard genome sequencing and annotation.</title>
        <authorList>
            <consortium name="The Broad Institute Genomics Platform"/>
            <consortium name="The Broad Institute Genome Sequencing Center for Infectious Disease"/>
            <person name="Wu L."/>
            <person name="Ma J."/>
        </authorList>
    </citation>
    <scope>NUCLEOTIDE SEQUENCE [LARGE SCALE GENOMIC DNA]</scope>
    <source>
        <strain evidence="3">NBRC 106593</strain>
    </source>
</reference>
<dbReference type="SUPFAM" id="SSF55021">
    <property type="entry name" value="ACT-like"/>
    <property type="match status" value="1"/>
</dbReference>
<evidence type="ECO:0000313" key="2">
    <source>
        <dbReference type="EMBL" id="MFC6715158.1"/>
    </source>
</evidence>
<gene>
    <name evidence="2" type="ORF">ACFQBT_15605</name>
</gene>
<organism evidence="2 3">
    <name type="scientific">Branchiibius cervicis</name>
    <dbReference type="NCBI Taxonomy" id="908252"/>
    <lineage>
        <taxon>Bacteria</taxon>
        <taxon>Bacillati</taxon>
        <taxon>Actinomycetota</taxon>
        <taxon>Actinomycetes</taxon>
        <taxon>Micrococcales</taxon>
        <taxon>Dermacoccaceae</taxon>
        <taxon>Branchiibius</taxon>
    </lineage>
</organism>
<keyword evidence="3" id="KW-1185">Reference proteome</keyword>
<dbReference type="EMBL" id="JBHSWJ010000002">
    <property type="protein sequence ID" value="MFC6715158.1"/>
    <property type="molecule type" value="Genomic_DNA"/>
</dbReference>
<evidence type="ECO:0000259" key="1">
    <source>
        <dbReference type="PROSITE" id="PS51671"/>
    </source>
</evidence>
<comment type="caution">
    <text evidence="2">The sequence shown here is derived from an EMBL/GenBank/DDBJ whole genome shotgun (WGS) entry which is preliminary data.</text>
</comment>
<name>A0ABW2AWW9_9MICO</name>
<dbReference type="InterPro" id="IPR045865">
    <property type="entry name" value="ACT-like_dom_sf"/>
</dbReference>
<proteinExistence type="predicted"/>